<evidence type="ECO:0000256" key="1">
    <source>
        <dbReference type="SAM" id="MobiDB-lite"/>
    </source>
</evidence>
<evidence type="ECO:0000313" key="3">
    <source>
        <dbReference type="Proteomes" id="UP000298652"/>
    </source>
</evidence>
<evidence type="ECO:0000313" key="2">
    <source>
        <dbReference type="EMBL" id="TKW17963.1"/>
    </source>
</evidence>
<reference evidence="2" key="1">
    <citation type="submission" date="2019-03" db="EMBL/GenBank/DDBJ databases">
        <title>WGS assembly of Setaria viridis.</title>
        <authorList>
            <person name="Huang P."/>
            <person name="Jenkins J."/>
            <person name="Grimwood J."/>
            <person name="Barry K."/>
            <person name="Healey A."/>
            <person name="Mamidi S."/>
            <person name="Sreedasyam A."/>
            <person name="Shu S."/>
            <person name="Feldman M."/>
            <person name="Wu J."/>
            <person name="Yu Y."/>
            <person name="Chen C."/>
            <person name="Johnson J."/>
            <person name="Rokhsar D."/>
            <person name="Baxter I."/>
            <person name="Schmutz J."/>
            <person name="Brutnell T."/>
            <person name="Kellogg E."/>
        </authorList>
    </citation>
    <scope>NUCLEOTIDE SEQUENCE [LARGE SCALE GENOMIC DNA]</scope>
</reference>
<dbReference type="Proteomes" id="UP000298652">
    <property type="component" value="Chromosome 5"/>
</dbReference>
<sequence>MKEIERDMQVVLWFGAGCWMLFGGEDRKQVQLSCLFASERRRGEYFGSSGRRIRLCAHGSRRKRSRKPPAYASSAAATGRRSRTSRSVPSAGAAGESGQPLSSNRAPAPLMAAVW</sequence>
<dbReference type="PROSITE" id="PS51257">
    <property type="entry name" value="PROKAR_LIPOPROTEIN"/>
    <property type="match status" value="1"/>
</dbReference>
<keyword evidence="3" id="KW-1185">Reference proteome</keyword>
<protein>
    <submittedName>
        <fullName evidence="2">Uncharacterized protein</fullName>
    </submittedName>
</protein>
<organism evidence="2 3">
    <name type="scientific">Setaria viridis</name>
    <name type="common">Green bristlegrass</name>
    <name type="synonym">Setaria italica subsp. viridis</name>
    <dbReference type="NCBI Taxonomy" id="4556"/>
    <lineage>
        <taxon>Eukaryota</taxon>
        <taxon>Viridiplantae</taxon>
        <taxon>Streptophyta</taxon>
        <taxon>Embryophyta</taxon>
        <taxon>Tracheophyta</taxon>
        <taxon>Spermatophyta</taxon>
        <taxon>Magnoliopsida</taxon>
        <taxon>Liliopsida</taxon>
        <taxon>Poales</taxon>
        <taxon>Poaceae</taxon>
        <taxon>PACMAD clade</taxon>
        <taxon>Panicoideae</taxon>
        <taxon>Panicodae</taxon>
        <taxon>Paniceae</taxon>
        <taxon>Cenchrinae</taxon>
        <taxon>Setaria</taxon>
    </lineage>
</organism>
<feature type="compositionally biased region" description="Low complexity" evidence="1">
    <location>
        <begin position="68"/>
        <end position="91"/>
    </location>
</feature>
<name>A0A4U6UTK1_SETVI</name>
<accession>A0A4U6UTK1</accession>
<dbReference type="EMBL" id="CM016556">
    <property type="protein sequence ID" value="TKW17963.1"/>
    <property type="molecule type" value="Genomic_DNA"/>
</dbReference>
<feature type="compositionally biased region" description="Basic residues" evidence="1">
    <location>
        <begin position="57"/>
        <end position="67"/>
    </location>
</feature>
<gene>
    <name evidence="2" type="ORF">SEVIR_5G402950v2</name>
</gene>
<dbReference type="AlphaFoldDB" id="A0A4U6UTK1"/>
<proteinExistence type="predicted"/>
<dbReference type="Gramene" id="TKW17963">
    <property type="protein sequence ID" value="TKW17963"/>
    <property type="gene ID" value="SEVIR_5G402950v2"/>
</dbReference>
<feature type="region of interest" description="Disordered" evidence="1">
    <location>
        <begin position="57"/>
        <end position="108"/>
    </location>
</feature>